<dbReference type="PROSITE" id="PS51186">
    <property type="entry name" value="GNAT"/>
    <property type="match status" value="1"/>
</dbReference>
<dbReference type="EMBL" id="SOAX01000007">
    <property type="protein sequence ID" value="TDT37775.1"/>
    <property type="molecule type" value="Genomic_DNA"/>
</dbReference>
<reference evidence="5 6" key="1">
    <citation type="submission" date="2019-03" db="EMBL/GenBank/DDBJ databases">
        <title>Genomic Encyclopedia of Type Strains, Phase IV (KMG-IV): sequencing the most valuable type-strain genomes for metagenomic binning, comparative biology and taxonomic classification.</title>
        <authorList>
            <person name="Goeker M."/>
        </authorList>
    </citation>
    <scope>NUCLEOTIDE SEQUENCE [LARGE SCALE GENOMIC DNA]</scope>
    <source>
        <strain evidence="5 6">DSM 15505</strain>
    </source>
</reference>
<keyword evidence="6" id="KW-1185">Reference proteome</keyword>
<feature type="domain" description="N-acetyltransferase" evidence="4">
    <location>
        <begin position="53"/>
        <end position="221"/>
    </location>
</feature>
<dbReference type="CDD" id="cd04301">
    <property type="entry name" value="NAT_SF"/>
    <property type="match status" value="1"/>
</dbReference>
<keyword evidence="2" id="KW-0012">Acyltransferase</keyword>
<dbReference type="OrthoDB" id="1821130at2"/>
<evidence type="ECO:0000256" key="1">
    <source>
        <dbReference type="ARBA" id="ARBA00022679"/>
    </source>
</evidence>
<dbReference type="AlphaFoldDB" id="A0A4R7JJ83"/>
<dbReference type="GO" id="GO:0016747">
    <property type="term" value="F:acyltransferase activity, transferring groups other than amino-acyl groups"/>
    <property type="evidence" value="ECO:0007669"/>
    <property type="project" value="InterPro"/>
</dbReference>
<comment type="caution">
    <text evidence="5">The sequence shown here is derived from an EMBL/GenBank/DDBJ whole genome shotgun (WGS) entry which is preliminary data.</text>
</comment>
<feature type="region of interest" description="Disordered" evidence="3">
    <location>
        <begin position="1"/>
        <end position="20"/>
    </location>
</feature>
<evidence type="ECO:0000259" key="4">
    <source>
        <dbReference type="PROSITE" id="PS51186"/>
    </source>
</evidence>
<accession>A0A4R7JJ83</accession>
<dbReference type="SUPFAM" id="SSF55729">
    <property type="entry name" value="Acyl-CoA N-acyltransferases (Nat)"/>
    <property type="match status" value="1"/>
</dbReference>
<keyword evidence="5" id="KW-0687">Ribonucleoprotein</keyword>
<protein>
    <submittedName>
        <fullName evidence="5">Ribosomal protein S18 acetylase RimI-like enzyme</fullName>
    </submittedName>
</protein>
<dbReference type="Gene3D" id="3.40.630.30">
    <property type="match status" value="1"/>
</dbReference>
<dbReference type="PANTHER" id="PTHR43877">
    <property type="entry name" value="AMINOALKYLPHOSPHONATE N-ACETYLTRANSFERASE-RELATED-RELATED"/>
    <property type="match status" value="1"/>
</dbReference>
<dbReference type="RefSeq" id="WP_133736967.1">
    <property type="nucleotide sequence ID" value="NZ_SOAX01000007.1"/>
</dbReference>
<gene>
    <name evidence="5" type="ORF">DES49_2735</name>
</gene>
<keyword evidence="1" id="KW-0808">Transferase</keyword>
<dbReference type="Pfam" id="PF00583">
    <property type="entry name" value="Acetyltransf_1"/>
    <property type="match status" value="1"/>
</dbReference>
<keyword evidence="5" id="KW-0689">Ribosomal protein</keyword>
<dbReference type="GO" id="GO:0005840">
    <property type="term" value="C:ribosome"/>
    <property type="evidence" value="ECO:0007669"/>
    <property type="project" value="UniProtKB-KW"/>
</dbReference>
<evidence type="ECO:0000313" key="6">
    <source>
        <dbReference type="Proteomes" id="UP000295830"/>
    </source>
</evidence>
<evidence type="ECO:0000313" key="5">
    <source>
        <dbReference type="EMBL" id="TDT37775.1"/>
    </source>
</evidence>
<name>A0A4R7JJ83_9GAMM</name>
<dbReference type="InterPro" id="IPR000182">
    <property type="entry name" value="GNAT_dom"/>
</dbReference>
<organism evidence="5 6">
    <name type="scientific">Halospina denitrificans</name>
    <dbReference type="NCBI Taxonomy" id="332522"/>
    <lineage>
        <taxon>Bacteria</taxon>
        <taxon>Pseudomonadati</taxon>
        <taxon>Pseudomonadota</taxon>
        <taxon>Gammaproteobacteria</taxon>
        <taxon>Halospina</taxon>
    </lineage>
</organism>
<evidence type="ECO:0000256" key="3">
    <source>
        <dbReference type="SAM" id="MobiDB-lite"/>
    </source>
</evidence>
<dbReference type="PANTHER" id="PTHR43877:SF2">
    <property type="entry name" value="AMINOALKYLPHOSPHONATE N-ACETYLTRANSFERASE-RELATED"/>
    <property type="match status" value="1"/>
</dbReference>
<dbReference type="Proteomes" id="UP000295830">
    <property type="component" value="Unassembled WGS sequence"/>
</dbReference>
<sequence length="221" mass="24505">MNANNDDHPSAGTVPSPEYRRAGCGMRYEEGELKAGIDFSGARELLEPATDGVLIRDAGQEDAGAIAKLANRAYRGDASRAGWTTEANLLGGQRTDRDMVLEMMDSAYFRLLWEGSTLLGSVQLVPIDETTAEIGMFAVEPSRQGEGIGNRLLKDAETVAHQQLSCEQLRMRVLHQRNDLIAYYHRRGYRETGETAAFPESERFGNPLVDDLWFVVLENPL</sequence>
<dbReference type="InterPro" id="IPR050832">
    <property type="entry name" value="Bact_Acetyltransf"/>
</dbReference>
<dbReference type="InterPro" id="IPR016181">
    <property type="entry name" value="Acyl_CoA_acyltransferase"/>
</dbReference>
<proteinExistence type="predicted"/>
<evidence type="ECO:0000256" key="2">
    <source>
        <dbReference type="ARBA" id="ARBA00023315"/>
    </source>
</evidence>